<protein>
    <recommendedName>
        <fullName evidence="9">BioF2-like acetyltransferase domain-containing protein</fullName>
    </recommendedName>
</protein>
<dbReference type="GO" id="GO:0016755">
    <property type="term" value="F:aminoacyltransferase activity"/>
    <property type="evidence" value="ECO:0007669"/>
    <property type="project" value="InterPro"/>
</dbReference>
<dbReference type="Proteomes" id="UP000176603">
    <property type="component" value="Unassembled WGS sequence"/>
</dbReference>
<dbReference type="GO" id="GO:0008360">
    <property type="term" value="P:regulation of cell shape"/>
    <property type="evidence" value="ECO:0007669"/>
    <property type="project" value="UniProtKB-KW"/>
</dbReference>
<dbReference type="EMBL" id="MGEH01000032">
    <property type="protein sequence ID" value="OGL78403.1"/>
    <property type="molecule type" value="Genomic_DNA"/>
</dbReference>
<dbReference type="AlphaFoldDB" id="A0A1F7UJE6"/>
<dbReference type="PROSITE" id="PS51191">
    <property type="entry name" value="FEMABX"/>
    <property type="match status" value="1"/>
</dbReference>
<comment type="similarity">
    <text evidence="1">Belongs to the FemABX family.</text>
</comment>
<dbReference type="InterPro" id="IPR016181">
    <property type="entry name" value="Acyl_CoA_acyltransferase"/>
</dbReference>
<evidence type="ECO:0000313" key="8">
    <source>
        <dbReference type="Proteomes" id="UP000176603"/>
    </source>
</evidence>
<keyword evidence="3" id="KW-0133">Cell shape</keyword>
<keyword evidence="2" id="KW-0808">Transferase</keyword>
<gene>
    <name evidence="7" type="ORF">A3E39_02800</name>
</gene>
<dbReference type="PANTHER" id="PTHR36174">
    <property type="entry name" value="LIPID II:GLYCINE GLYCYLTRANSFERASE"/>
    <property type="match status" value="1"/>
</dbReference>
<organism evidence="7 8">
    <name type="scientific">Candidatus Uhrbacteria bacterium RIFCSPHIGHO2_12_FULL_60_25</name>
    <dbReference type="NCBI Taxonomy" id="1802399"/>
    <lineage>
        <taxon>Bacteria</taxon>
        <taxon>Candidatus Uhriibacteriota</taxon>
    </lineage>
</organism>
<evidence type="ECO:0008006" key="9">
    <source>
        <dbReference type="Google" id="ProtNLM"/>
    </source>
</evidence>
<dbReference type="InterPro" id="IPR003447">
    <property type="entry name" value="FEMABX"/>
</dbReference>
<name>A0A1F7UJE6_9BACT</name>
<dbReference type="GO" id="GO:0071555">
    <property type="term" value="P:cell wall organization"/>
    <property type="evidence" value="ECO:0007669"/>
    <property type="project" value="UniProtKB-KW"/>
</dbReference>
<dbReference type="InterPro" id="IPR050644">
    <property type="entry name" value="PG_Glycine_Bridge_Synth"/>
</dbReference>
<comment type="caution">
    <text evidence="7">The sequence shown here is derived from an EMBL/GenBank/DDBJ whole genome shotgun (WGS) entry which is preliminary data.</text>
</comment>
<sequence>MIQRLALVGPDGAWDAAALFVYYRKPLVGGYWYAPRGPVVRSIDAIVHFITALESKSLPGRALFWRIEPPVPGSQFPVSGLVRSHAYMPASTLLADLSPEEKELLAAMHEKTRYNIRIAEKHGVTVRTGSSAEDLDAFIRLNEETARRDQFRSQPSDYIRATFEFLRARGMADLRFAIRDGKIRAASFEVSYGDTVTYLYGASSNAERNFMAPYALHWDAIRSAKARGFRYYDFHGINPESASSPYYKHAWDGITRFKLGWGGERRDLAGTWELPRMPVLYRLFRLISR</sequence>
<evidence type="ECO:0000256" key="5">
    <source>
        <dbReference type="ARBA" id="ARBA00023315"/>
    </source>
</evidence>
<dbReference type="STRING" id="1802399.A3E39_02800"/>
<evidence type="ECO:0000256" key="4">
    <source>
        <dbReference type="ARBA" id="ARBA00022984"/>
    </source>
</evidence>
<evidence type="ECO:0000256" key="2">
    <source>
        <dbReference type="ARBA" id="ARBA00022679"/>
    </source>
</evidence>
<evidence type="ECO:0000313" key="7">
    <source>
        <dbReference type="EMBL" id="OGL78403.1"/>
    </source>
</evidence>
<keyword evidence="6" id="KW-0961">Cell wall biogenesis/degradation</keyword>
<dbReference type="Pfam" id="PF02388">
    <property type="entry name" value="FemAB"/>
    <property type="match status" value="2"/>
</dbReference>
<evidence type="ECO:0000256" key="3">
    <source>
        <dbReference type="ARBA" id="ARBA00022960"/>
    </source>
</evidence>
<keyword evidence="4" id="KW-0573">Peptidoglycan synthesis</keyword>
<dbReference type="PANTHER" id="PTHR36174:SF1">
    <property type="entry name" value="LIPID II:GLYCINE GLYCYLTRANSFERASE"/>
    <property type="match status" value="1"/>
</dbReference>
<evidence type="ECO:0000256" key="1">
    <source>
        <dbReference type="ARBA" id="ARBA00009943"/>
    </source>
</evidence>
<accession>A0A1F7UJE6</accession>
<dbReference type="SUPFAM" id="SSF55729">
    <property type="entry name" value="Acyl-CoA N-acyltransferases (Nat)"/>
    <property type="match status" value="2"/>
</dbReference>
<proteinExistence type="inferred from homology"/>
<reference evidence="7 8" key="1">
    <citation type="journal article" date="2016" name="Nat. Commun.">
        <title>Thousands of microbial genomes shed light on interconnected biogeochemical processes in an aquifer system.</title>
        <authorList>
            <person name="Anantharaman K."/>
            <person name="Brown C.T."/>
            <person name="Hug L.A."/>
            <person name="Sharon I."/>
            <person name="Castelle C.J."/>
            <person name="Probst A.J."/>
            <person name="Thomas B.C."/>
            <person name="Singh A."/>
            <person name="Wilkins M.J."/>
            <person name="Karaoz U."/>
            <person name="Brodie E.L."/>
            <person name="Williams K.H."/>
            <person name="Hubbard S.S."/>
            <person name="Banfield J.F."/>
        </authorList>
    </citation>
    <scope>NUCLEOTIDE SEQUENCE [LARGE SCALE GENOMIC DNA]</scope>
</reference>
<keyword evidence="5" id="KW-0012">Acyltransferase</keyword>
<dbReference type="GO" id="GO:0009252">
    <property type="term" value="P:peptidoglycan biosynthetic process"/>
    <property type="evidence" value="ECO:0007669"/>
    <property type="project" value="UniProtKB-KW"/>
</dbReference>
<dbReference type="Gene3D" id="3.40.630.30">
    <property type="match status" value="1"/>
</dbReference>
<evidence type="ECO:0000256" key="6">
    <source>
        <dbReference type="ARBA" id="ARBA00023316"/>
    </source>
</evidence>